<keyword evidence="1" id="KW-0723">Serine/threonine-protein kinase</keyword>
<keyword evidence="2" id="KW-0808">Transferase</keyword>
<keyword evidence="5 6" id="KW-0067">ATP-binding</keyword>
<evidence type="ECO:0000259" key="8">
    <source>
        <dbReference type="PROSITE" id="PS51285"/>
    </source>
</evidence>
<feature type="domain" description="AGC-kinase C-terminal" evidence="8">
    <location>
        <begin position="355"/>
        <end position="442"/>
    </location>
</feature>
<dbReference type="CDD" id="cd05123">
    <property type="entry name" value="STKc_AGC"/>
    <property type="match status" value="1"/>
</dbReference>
<dbReference type="SUPFAM" id="SSF56112">
    <property type="entry name" value="Protein kinase-like (PK-like)"/>
    <property type="match status" value="1"/>
</dbReference>
<dbReference type="InterPro" id="IPR000719">
    <property type="entry name" value="Prot_kinase_dom"/>
</dbReference>
<sequence length="443" mass="50850">MSAESLGGWLTVNGNQRYCRLLGDHLDIFTDNILSTREFSIELSKIVDAIGSNDKEFELLPENSPELHFTSEDVGTIQKWRNSIFKCINIECLHQNIPNLSDFKLIKIIGEGYSGKVHLVSRKSDDKLFALKLIQRQKLIGTSSINRTITERNILIHIKFPFITKIYSAFQTDAYLVLALEYVGGGDLQHHLDKGVNFTSKQIKFYLAQLVLALEHLHSMGIVFRDMKPSNILISKDGSLKLTDFGLAKNISYSSTTRTMCGTHEYLSPEMINGEQYDFSVDWWAFGVIAYRLICGFLPFNSPNLLRLYDKISKCCYRIPARINEDAKQFICGLLKKDPRERLTLEQIKNHKYFDGIDWQKVYKKEYTMDFVPFKADDDSAFNFDTGLFDPSKYNQYENEYEASDSCSISPSSSNWDLCGENNGSFIKDFSFSSSYENFDDDF</sequence>
<dbReference type="PROSITE" id="PS51285">
    <property type="entry name" value="AGC_KINASE_CTER"/>
    <property type="match status" value="1"/>
</dbReference>
<evidence type="ECO:0000256" key="2">
    <source>
        <dbReference type="ARBA" id="ARBA00022679"/>
    </source>
</evidence>
<gene>
    <name evidence="9" type="ORF">M9Y10_000161</name>
</gene>
<evidence type="ECO:0000256" key="4">
    <source>
        <dbReference type="ARBA" id="ARBA00022777"/>
    </source>
</evidence>
<feature type="binding site" evidence="6">
    <location>
        <position position="132"/>
    </location>
    <ligand>
        <name>ATP</name>
        <dbReference type="ChEBI" id="CHEBI:30616"/>
    </ligand>
</feature>
<evidence type="ECO:0000259" key="7">
    <source>
        <dbReference type="PROSITE" id="PS50011"/>
    </source>
</evidence>
<dbReference type="PANTHER" id="PTHR24351">
    <property type="entry name" value="RIBOSOMAL PROTEIN S6 KINASE"/>
    <property type="match status" value="1"/>
</dbReference>
<dbReference type="Gene3D" id="3.30.200.20">
    <property type="entry name" value="Phosphorylase Kinase, domain 1"/>
    <property type="match status" value="1"/>
</dbReference>
<dbReference type="EMBL" id="JAPFFF010000001">
    <property type="protein sequence ID" value="KAK8897928.1"/>
    <property type="molecule type" value="Genomic_DNA"/>
</dbReference>
<evidence type="ECO:0000256" key="5">
    <source>
        <dbReference type="ARBA" id="ARBA00022840"/>
    </source>
</evidence>
<dbReference type="Pfam" id="PF00069">
    <property type="entry name" value="Pkinase"/>
    <property type="match status" value="1"/>
</dbReference>
<proteinExistence type="predicted"/>
<accession>A0ABR2L3L6</accession>
<dbReference type="PROSITE" id="PS50011">
    <property type="entry name" value="PROTEIN_KINASE_DOM"/>
    <property type="match status" value="1"/>
</dbReference>
<dbReference type="Gene3D" id="1.10.510.10">
    <property type="entry name" value="Transferase(Phosphotransferase) domain 1"/>
    <property type="match status" value="1"/>
</dbReference>
<reference evidence="9 10" key="1">
    <citation type="submission" date="2024-04" db="EMBL/GenBank/DDBJ databases">
        <title>Tritrichomonas musculus Genome.</title>
        <authorList>
            <person name="Alves-Ferreira E."/>
            <person name="Grigg M."/>
            <person name="Lorenzi H."/>
            <person name="Galac M."/>
        </authorList>
    </citation>
    <scope>NUCLEOTIDE SEQUENCE [LARGE SCALE GENOMIC DNA]</scope>
    <source>
        <strain evidence="9 10">EAF2021</strain>
    </source>
</reference>
<dbReference type="InterPro" id="IPR000961">
    <property type="entry name" value="AGC-kinase_C"/>
</dbReference>
<evidence type="ECO:0000256" key="1">
    <source>
        <dbReference type="ARBA" id="ARBA00022527"/>
    </source>
</evidence>
<dbReference type="PROSITE" id="PS00107">
    <property type="entry name" value="PROTEIN_KINASE_ATP"/>
    <property type="match status" value="1"/>
</dbReference>
<feature type="domain" description="Protein kinase" evidence="7">
    <location>
        <begin position="103"/>
        <end position="354"/>
    </location>
</feature>
<protein>
    <recommendedName>
        <fullName evidence="11">AGC family protein kinase</fullName>
    </recommendedName>
</protein>
<evidence type="ECO:0000256" key="3">
    <source>
        <dbReference type="ARBA" id="ARBA00022741"/>
    </source>
</evidence>
<dbReference type="InterPro" id="IPR011009">
    <property type="entry name" value="Kinase-like_dom_sf"/>
</dbReference>
<evidence type="ECO:0000256" key="6">
    <source>
        <dbReference type="PROSITE-ProRule" id="PRU10141"/>
    </source>
</evidence>
<evidence type="ECO:0000313" key="10">
    <source>
        <dbReference type="Proteomes" id="UP001470230"/>
    </source>
</evidence>
<comment type="caution">
    <text evidence="9">The sequence shown here is derived from an EMBL/GenBank/DDBJ whole genome shotgun (WGS) entry which is preliminary data.</text>
</comment>
<keyword evidence="3 6" id="KW-0547">Nucleotide-binding</keyword>
<name>A0ABR2L3L6_9EUKA</name>
<keyword evidence="4" id="KW-0418">Kinase</keyword>
<dbReference type="SUPFAM" id="SSF50729">
    <property type="entry name" value="PH domain-like"/>
    <property type="match status" value="1"/>
</dbReference>
<keyword evidence="10" id="KW-1185">Reference proteome</keyword>
<organism evidence="9 10">
    <name type="scientific">Tritrichomonas musculus</name>
    <dbReference type="NCBI Taxonomy" id="1915356"/>
    <lineage>
        <taxon>Eukaryota</taxon>
        <taxon>Metamonada</taxon>
        <taxon>Parabasalia</taxon>
        <taxon>Tritrichomonadida</taxon>
        <taxon>Tritrichomonadidae</taxon>
        <taxon>Tritrichomonas</taxon>
    </lineage>
</organism>
<dbReference type="SMART" id="SM00220">
    <property type="entry name" value="S_TKc"/>
    <property type="match status" value="1"/>
</dbReference>
<evidence type="ECO:0008006" key="11">
    <source>
        <dbReference type="Google" id="ProtNLM"/>
    </source>
</evidence>
<dbReference type="Proteomes" id="UP001470230">
    <property type="component" value="Unassembled WGS sequence"/>
</dbReference>
<dbReference type="InterPro" id="IPR017441">
    <property type="entry name" value="Protein_kinase_ATP_BS"/>
</dbReference>
<dbReference type="InterPro" id="IPR045270">
    <property type="entry name" value="STKc_AGC"/>
</dbReference>
<evidence type="ECO:0000313" key="9">
    <source>
        <dbReference type="EMBL" id="KAK8897928.1"/>
    </source>
</evidence>